<accession>A0A8U0HPS2</accession>
<dbReference type="EMBL" id="CP096659">
    <property type="protein sequence ID" value="UPV72861.1"/>
    <property type="molecule type" value="Genomic_DNA"/>
</dbReference>
<feature type="region of interest" description="Disordered" evidence="1">
    <location>
        <begin position="284"/>
        <end position="305"/>
    </location>
</feature>
<evidence type="ECO:0000256" key="1">
    <source>
        <dbReference type="SAM" id="MobiDB-lite"/>
    </source>
</evidence>
<dbReference type="SUPFAM" id="SSF53649">
    <property type="entry name" value="Alkaline phosphatase-like"/>
    <property type="match status" value="1"/>
</dbReference>
<protein>
    <submittedName>
        <fullName evidence="2">LTA synthase family protein</fullName>
    </submittedName>
</protein>
<evidence type="ECO:0000313" key="2">
    <source>
        <dbReference type="EMBL" id="UPV72861.1"/>
    </source>
</evidence>
<name>A0A8U0HPS2_9EURY</name>
<dbReference type="GeneID" id="72185512"/>
<organism evidence="2 3">
    <name type="scientific">Halorussus limi</name>
    <dbReference type="NCBI Taxonomy" id="2938695"/>
    <lineage>
        <taxon>Archaea</taxon>
        <taxon>Methanobacteriati</taxon>
        <taxon>Methanobacteriota</taxon>
        <taxon>Stenosarchaea group</taxon>
        <taxon>Halobacteria</taxon>
        <taxon>Halobacteriales</taxon>
        <taxon>Haladaptataceae</taxon>
        <taxon>Halorussus</taxon>
    </lineage>
</organism>
<gene>
    <name evidence="2" type="ORF">M0R89_09895</name>
</gene>
<dbReference type="Gene3D" id="3.40.720.10">
    <property type="entry name" value="Alkaline Phosphatase, subunit A"/>
    <property type="match status" value="1"/>
</dbReference>
<keyword evidence="3" id="KW-1185">Reference proteome</keyword>
<sequence>MSLQEWIGESSERIRRNGWDGVKMSAREFYVEGRRRVVRRTLRSVPGPDGTNVFEKDWDVLVLLDCARPDLFADISGDYDFLDDSNTLTSVGSSSSEWIANTFVDEYEEEMAETIYVTANSHSPEIKNQDWLKDIKEVWRYGWDGRERTVLPRTVTDRAISVGRNREFDRLIVHYMQPHAPFVGYDDTIAGGGMTPPDVERDGVTFGKALRMGHISRREAWEAHVQNLEYVLEDVALLRENIAADTFVVSADHGQALGERFVYSHPDGMPLNVLREVPWIVTDATDTGSHDPDVSTTEPRASEDVDEKLRALGYRT</sequence>
<proteinExistence type="predicted"/>
<evidence type="ECO:0000313" key="3">
    <source>
        <dbReference type="Proteomes" id="UP000830729"/>
    </source>
</evidence>
<dbReference type="Proteomes" id="UP000830729">
    <property type="component" value="Chromosome"/>
</dbReference>
<dbReference type="RefSeq" id="WP_248648920.1">
    <property type="nucleotide sequence ID" value="NZ_CP096659.1"/>
</dbReference>
<reference evidence="2 3" key="1">
    <citation type="submission" date="2022-04" db="EMBL/GenBank/DDBJ databases">
        <title>Diverse halophilic archaea isolated from saline environments.</title>
        <authorList>
            <person name="Cui H.-L."/>
        </authorList>
    </citation>
    <scope>NUCLEOTIDE SEQUENCE [LARGE SCALE GENOMIC DNA]</scope>
    <source>
        <strain evidence="2 3">XZYJT49</strain>
    </source>
</reference>
<dbReference type="InterPro" id="IPR017850">
    <property type="entry name" value="Alkaline_phosphatase_core_sf"/>
</dbReference>
<dbReference type="KEGG" id="halx:M0R89_09895"/>
<dbReference type="AlphaFoldDB" id="A0A8U0HPS2"/>